<accession>A0ACC1PFT3</accession>
<evidence type="ECO:0000313" key="2">
    <source>
        <dbReference type="Proteomes" id="UP001144978"/>
    </source>
</evidence>
<organism evidence="1 2">
    <name type="scientific">Trametes sanguinea</name>
    <dbReference type="NCBI Taxonomy" id="158606"/>
    <lineage>
        <taxon>Eukaryota</taxon>
        <taxon>Fungi</taxon>
        <taxon>Dikarya</taxon>
        <taxon>Basidiomycota</taxon>
        <taxon>Agaricomycotina</taxon>
        <taxon>Agaricomycetes</taxon>
        <taxon>Polyporales</taxon>
        <taxon>Polyporaceae</taxon>
        <taxon>Trametes</taxon>
    </lineage>
</organism>
<keyword evidence="2" id="KW-1185">Reference proteome</keyword>
<name>A0ACC1PFT3_9APHY</name>
<reference evidence="1" key="1">
    <citation type="submission" date="2022-08" db="EMBL/GenBank/DDBJ databases">
        <title>Genome Sequence of Pycnoporus sanguineus.</title>
        <authorList>
            <person name="Buettner E."/>
        </authorList>
    </citation>
    <scope>NUCLEOTIDE SEQUENCE</scope>
    <source>
        <strain evidence="1">CG-C14</strain>
    </source>
</reference>
<dbReference type="Proteomes" id="UP001144978">
    <property type="component" value="Unassembled WGS sequence"/>
</dbReference>
<sequence length="93" mass="10663">MERRKSHSQVGVGKMILDILPRKVDVDSEKQARSHVAAWHPSSPARSSRPCLPCSCPPRLPIPRDPRSPALWSSIRPRIRHRRPRHPFPMLPP</sequence>
<protein>
    <submittedName>
        <fullName evidence="1">Uncharacterized protein</fullName>
    </submittedName>
</protein>
<dbReference type="EMBL" id="JANSHE010002495">
    <property type="protein sequence ID" value="KAJ2991466.1"/>
    <property type="molecule type" value="Genomic_DNA"/>
</dbReference>
<gene>
    <name evidence="1" type="ORF">NUW54_g8182</name>
</gene>
<evidence type="ECO:0000313" key="1">
    <source>
        <dbReference type="EMBL" id="KAJ2991466.1"/>
    </source>
</evidence>
<comment type="caution">
    <text evidence="1">The sequence shown here is derived from an EMBL/GenBank/DDBJ whole genome shotgun (WGS) entry which is preliminary data.</text>
</comment>
<proteinExistence type="predicted"/>